<name>A0A845BF55_9PROT</name>
<dbReference type="InterPro" id="IPR019066">
    <property type="entry name" value="Restrct_endonuc_II_SacI"/>
</dbReference>
<comment type="caution">
    <text evidence="1">The sequence shown here is derived from an EMBL/GenBank/DDBJ whole genome shotgun (WGS) entry which is preliminary data.</text>
</comment>
<evidence type="ECO:0000313" key="1">
    <source>
        <dbReference type="EMBL" id="MXP65615.1"/>
    </source>
</evidence>
<dbReference type="EMBL" id="SNVJ01000024">
    <property type="protein sequence ID" value="MXP65615.1"/>
    <property type="molecule type" value="Genomic_DNA"/>
</dbReference>
<evidence type="ECO:0000313" key="2">
    <source>
        <dbReference type="Proteomes" id="UP000460715"/>
    </source>
</evidence>
<keyword evidence="2" id="KW-1185">Reference proteome</keyword>
<keyword evidence="1" id="KW-0378">Hydrolase</keyword>
<accession>A0A845BF55</accession>
<protein>
    <submittedName>
        <fullName evidence="1">Restriction endonuclease, SacI family</fullName>
    </submittedName>
</protein>
<dbReference type="OrthoDB" id="7107770at2"/>
<dbReference type="AlphaFoldDB" id="A0A845BF55"/>
<dbReference type="GO" id="GO:0004519">
    <property type="term" value="F:endonuclease activity"/>
    <property type="evidence" value="ECO:0007669"/>
    <property type="project" value="UniProtKB-KW"/>
</dbReference>
<proteinExistence type="predicted"/>
<dbReference type="Pfam" id="PF09566">
    <property type="entry name" value="RE_SacI"/>
    <property type="match status" value="1"/>
</dbReference>
<keyword evidence="1" id="KW-0540">Nuclease</keyword>
<sequence>MKIAPKHAEAVVREEAAQAENGKIDPAWQGKIEELSRLCEERGSSRTHIAFLGTSILARSLDQDADLRIVKPSHARGNANAYSARSLCHGTLVPLSAELGFSLGVNGREPLNNQPYFRMVYLGDATPVRGKAKAAFDYMVGMVDELQGSSPDNARHALRAFIAVRRRFQRRYTEALARSAISPEKLISAIRQLVSEDSEGGRRAQAVVAGLLDVVEGSGRVESGRVNDPSRHYPGDVAVLATESTETYVRIYEKAFEVRDKPVRLSDVALFGRTCVERGVREAAMVLVSDRQATLDGREILDWSASIGVSITLFTSWAEFAEQCLFWAPSAKPEAALLAVDTIRDRLIEVEASHKAVEMWEALAS</sequence>
<dbReference type="Proteomes" id="UP000460715">
    <property type="component" value="Unassembled WGS sequence"/>
</dbReference>
<gene>
    <name evidence="1" type="ORF">E0493_19895</name>
</gene>
<dbReference type="RefSeq" id="WP_160939025.1">
    <property type="nucleotide sequence ID" value="NZ_SNVJ01000024.1"/>
</dbReference>
<reference evidence="1 2" key="1">
    <citation type="submission" date="2019-03" db="EMBL/GenBank/DDBJ databases">
        <title>Roseomonas sp. a novel Roseomonas species isolated from Sea whip Gorgonian.</title>
        <authorList>
            <person name="Li F."/>
            <person name="Pan X."/>
            <person name="Huang S."/>
            <person name="Li Z."/>
            <person name="Meng B."/>
        </authorList>
    </citation>
    <scope>NUCLEOTIDE SEQUENCE [LARGE SCALE GENOMIC DNA]</scope>
    <source>
        <strain evidence="1 2">M0104</strain>
    </source>
</reference>
<organism evidence="1 2">
    <name type="scientific">Teichococcus coralli</name>
    <dbReference type="NCBI Taxonomy" id="2545983"/>
    <lineage>
        <taxon>Bacteria</taxon>
        <taxon>Pseudomonadati</taxon>
        <taxon>Pseudomonadota</taxon>
        <taxon>Alphaproteobacteria</taxon>
        <taxon>Acetobacterales</taxon>
        <taxon>Roseomonadaceae</taxon>
        <taxon>Roseomonas</taxon>
    </lineage>
</organism>
<keyword evidence="1" id="KW-0255">Endonuclease</keyword>